<feature type="transmembrane region" description="Helical" evidence="8">
    <location>
        <begin position="145"/>
        <end position="164"/>
    </location>
</feature>
<dbReference type="PROSITE" id="PS00216">
    <property type="entry name" value="SUGAR_TRANSPORT_1"/>
    <property type="match status" value="1"/>
</dbReference>
<name>A0A3Q9KWQ8_STRGD</name>
<feature type="transmembrane region" description="Helical" evidence="8">
    <location>
        <begin position="328"/>
        <end position="346"/>
    </location>
</feature>
<evidence type="ECO:0000256" key="6">
    <source>
        <dbReference type="ARBA" id="ARBA00023136"/>
    </source>
</evidence>
<dbReference type="OrthoDB" id="5242249at2"/>
<feature type="transmembrane region" description="Helical" evidence="8">
    <location>
        <begin position="63"/>
        <end position="83"/>
    </location>
</feature>
<sequence length="476" mass="48451">MPIHLGAPTPTRSRPRTTPSPPSTGPMAAASPTRPTSPTPPTGTEDPSLLPPVVGRSAWARPAAAVFVVGWGANMFASLLHAYGDPGGLRADGLFGAYALGLIPALLVVARVSDRVGRRRALLAALLLSALGSAVMSLSDGAFGAILTGRILIGISAGAAFGPGTAWIRELSDTARTRGGGARRAAVALTAGFAAGPLLSGAIVQWLPAPRLTSYLVHIALVALALPLVFRAPETARRHVGPDERRSTADRRPGSYLTSWTFLAAVLPTAPWIFGAATVSFTVLPALVSLGDFGSVGSGVVAATTLGTGIAVQPWAGRLARRSPAAPFRTGMTAAVAGMLLAALTAGTGSLALLLATAVVLGSAYGILLVSGLRLVETLAPPRHGATAIAVFYSLAYTGFAFPVLVQALSGRWNPAAVLVAGAGLATAALAATFIAWPRRARSPHGTPPDLTGPIPPIADLRVQTLEPATKSQEAR</sequence>
<keyword evidence="13" id="KW-1185">Reference proteome</keyword>
<keyword evidence="3" id="KW-1003">Cell membrane</keyword>
<feature type="compositionally biased region" description="Low complexity" evidence="7">
    <location>
        <begin position="25"/>
        <end position="34"/>
    </location>
</feature>
<dbReference type="RefSeq" id="WP_127181553.1">
    <property type="nucleotide sequence ID" value="NZ_CP029078.1"/>
</dbReference>
<dbReference type="Pfam" id="PF07690">
    <property type="entry name" value="MFS_1"/>
    <property type="match status" value="1"/>
</dbReference>
<evidence type="ECO:0000313" key="11">
    <source>
        <dbReference type="EMBL" id="QCN84376.1"/>
    </source>
</evidence>
<dbReference type="Proteomes" id="UP000271291">
    <property type="component" value="Chromosome"/>
</dbReference>
<evidence type="ECO:0000256" key="4">
    <source>
        <dbReference type="ARBA" id="ARBA00022692"/>
    </source>
</evidence>
<feature type="transmembrane region" description="Helical" evidence="8">
    <location>
        <begin position="254"/>
        <end position="274"/>
    </location>
</feature>
<dbReference type="Gene3D" id="1.20.1250.20">
    <property type="entry name" value="MFS general substrate transporter like domains"/>
    <property type="match status" value="1"/>
</dbReference>
<evidence type="ECO:0000256" key="1">
    <source>
        <dbReference type="ARBA" id="ARBA00004651"/>
    </source>
</evidence>
<protein>
    <submittedName>
        <fullName evidence="10">MFS transporter</fullName>
    </submittedName>
</protein>
<evidence type="ECO:0000256" key="2">
    <source>
        <dbReference type="ARBA" id="ARBA00022448"/>
    </source>
</evidence>
<organism evidence="10 12">
    <name type="scientific">Streptomyces griseoviridis</name>
    <dbReference type="NCBI Taxonomy" id="45398"/>
    <lineage>
        <taxon>Bacteria</taxon>
        <taxon>Bacillati</taxon>
        <taxon>Actinomycetota</taxon>
        <taxon>Actinomycetes</taxon>
        <taxon>Kitasatosporales</taxon>
        <taxon>Streptomycetaceae</taxon>
        <taxon>Streptomyces</taxon>
    </lineage>
</organism>
<evidence type="ECO:0000313" key="10">
    <source>
        <dbReference type="EMBL" id="AZS88783.1"/>
    </source>
</evidence>
<keyword evidence="5 8" id="KW-1133">Transmembrane helix</keyword>
<dbReference type="PROSITE" id="PS50850">
    <property type="entry name" value="MFS"/>
    <property type="match status" value="1"/>
</dbReference>
<keyword evidence="6 8" id="KW-0472">Membrane</keyword>
<evidence type="ECO:0000313" key="12">
    <source>
        <dbReference type="Proteomes" id="UP000271291"/>
    </source>
</evidence>
<dbReference type="GO" id="GO:0022857">
    <property type="term" value="F:transmembrane transporter activity"/>
    <property type="evidence" value="ECO:0007669"/>
    <property type="project" value="InterPro"/>
</dbReference>
<feature type="region of interest" description="Disordered" evidence="7">
    <location>
        <begin position="1"/>
        <end position="50"/>
    </location>
</feature>
<dbReference type="InterPro" id="IPR036259">
    <property type="entry name" value="MFS_trans_sf"/>
</dbReference>
<feature type="transmembrane region" description="Helical" evidence="8">
    <location>
        <begin position="352"/>
        <end position="376"/>
    </location>
</feature>
<evidence type="ECO:0000256" key="8">
    <source>
        <dbReference type="SAM" id="Phobius"/>
    </source>
</evidence>
<dbReference type="GO" id="GO:0005886">
    <property type="term" value="C:plasma membrane"/>
    <property type="evidence" value="ECO:0007669"/>
    <property type="project" value="UniProtKB-SubCell"/>
</dbReference>
<dbReference type="InterPro" id="IPR005829">
    <property type="entry name" value="Sugar_transporter_CS"/>
</dbReference>
<feature type="domain" description="Major facilitator superfamily (MFS) profile" evidence="9">
    <location>
        <begin position="48"/>
        <end position="441"/>
    </location>
</feature>
<evidence type="ECO:0000256" key="5">
    <source>
        <dbReference type="ARBA" id="ARBA00022989"/>
    </source>
</evidence>
<dbReference type="InterPro" id="IPR050171">
    <property type="entry name" value="MFS_Transporters"/>
</dbReference>
<feature type="transmembrane region" description="Helical" evidence="8">
    <location>
        <begin position="121"/>
        <end position="139"/>
    </location>
</feature>
<feature type="transmembrane region" description="Helical" evidence="8">
    <location>
        <begin position="185"/>
        <end position="207"/>
    </location>
</feature>
<feature type="transmembrane region" description="Helical" evidence="8">
    <location>
        <begin position="213"/>
        <end position="233"/>
    </location>
</feature>
<dbReference type="Proteomes" id="UP000501753">
    <property type="component" value="Chromosome"/>
</dbReference>
<reference evidence="11 13" key="1">
    <citation type="submission" date="2018-04" db="EMBL/GenBank/DDBJ databases">
        <title>Complete genome sequences of Streptomyces griseoviridis K61 and characterization of antagonistic properties of biological control agents.</title>
        <authorList>
            <person name="Mariita R.M."/>
            <person name="Sello J.K."/>
        </authorList>
    </citation>
    <scope>NUCLEOTIDE SEQUENCE [LARGE SCALE GENOMIC DNA]</scope>
    <source>
        <strain evidence="11 13">K61</strain>
    </source>
</reference>
<dbReference type="EMBL" id="CP034687">
    <property type="protein sequence ID" value="AZS88783.1"/>
    <property type="molecule type" value="Genomic_DNA"/>
</dbReference>
<evidence type="ECO:0000313" key="13">
    <source>
        <dbReference type="Proteomes" id="UP000501753"/>
    </source>
</evidence>
<feature type="transmembrane region" description="Helical" evidence="8">
    <location>
        <begin position="89"/>
        <end position="109"/>
    </location>
</feature>
<dbReference type="AlphaFoldDB" id="A0A3Q9KWQ8"/>
<reference evidence="10 12" key="2">
    <citation type="submission" date="2018-12" db="EMBL/GenBank/DDBJ databases">
        <title>Streptomyces griseoviridis F1-27 complete genome.</title>
        <authorList>
            <person name="Mariita R.M."/>
            <person name="Sello J.K."/>
        </authorList>
    </citation>
    <scope>NUCLEOTIDE SEQUENCE [LARGE SCALE GENOMIC DNA]</scope>
    <source>
        <strain evidence="10 12">F1-27</strain>
    </source>
</reference>
<dbReference type="InterPro" id="IPR011701">
    <property type="entry name" value="MFS"/>
</dbReference>
<feature type="transmembrane region" description="Helical" evidence="8">
    <location>
        <begin position="416"/>
        <end position="437"/>
    </location>
</feature>
<feature type="transmembrane region" description="Helical" evidence="8">
    <location>
        <begin position="294"/>
        <end position="316"/>
    </location>
</feature>
<evidence type="ECO:0000259" key="9">
    <source>
        <dbReference type="PROSITE" id="PS50850"/>
    </source>
</evidence>
<evidence type="ECO:0000256" key="3">
    <source>
        <dbReference type="ARBA" id="ARBA00022475"/>
    </source>
</evidence>
<dbReference type="PANTHER" id="PTHR23517">
    <property type="entry name" value="RESISTANCE PROTEIN MDTM, PUTATIVE-RELATED-RELATED"/>
    <property type="match status" value="1"/>
</dbReference>
<dbReference type="SUPFAM" id="SSF103473">
    <property type="entry name" value="MFS general substrate transporter"/>
    <property type="match status" value="1"/>
</dbReference>
<feature type="transmembrane region" description="Helical" evidence="8">
    <location>
        <begin position="388"/>
        <end position="410"/>
    </location>
</feature>
<keyword evidence="4 8" id="KW-0812">Transmembrane</keyword>
<dbReference type="InterPro" id="IPR020846">
    <property type="entry name" value="MFS_dom"/>
</dbReference>
<dbReference type="EMBL" id="CP029078">
    <property type="protein sequence ID" value="QCN84376.1"/>
    <property type="molecule type" value="Genomic_DNA"/>
</dbReference>
<dbReference type="KEGG" id="sgd:ELQ87_34495"/>
<evidence type="ECO:0000256" key="7">
    <source>
        <dbReference type="SAM" id="MobiDB-lite"/>
    </source>
</evidence>
<comment type="subcellular location">
    <subcellularLocation>
        <location evidence="1">Cell membrane</location>
        <topology evidence="1">Multi-pass membrane protein</topology>
    </subcellularLocation>
</comment>
<gene>
    <name evidence="11" type="ORF">DDJ31_04770</name>
    <name evidence="10" type="ORF">ELQ87_34495</name>
</gene>
<proteinExistence type="predicted"/>
<accession>A0A3Q9KWQ8</accession>
<keyword evidence="2" id="KW-0813">Transport</keyword>